<dbReference type="InterPro" id="IPR004326">
    <property type="entry name" value="Mlo"/>
</dbReference>
<evidence type="ECO:0000256" key="5">
    <source>
        <dbReference type="ARBA" id="ARBA00022989"/>
    </source>
</evidence>
<keyword evidence="8" id="KW-0112">Calmodulin-binding</keyword>
<evidence type="ECO:0000256" key="9">
    <source>
        <dbReference type="SAM" id="MobiDB-lite"/>
    </source>
</evidence>
<keyword evidence="4 8" id="KW-0611">Plant defense</keyword>
<dbReference type="AlphaFoldDB" id="A0AB32WEV3"/>
<evidence type="ECO:0000256" key="8">
    <source>
        <dbReference type="RuleBase" id="RU280816"/>
    </source>
</evidence>
<comment type="subcellular location">
    <subcellularLocation>
        <location evidence="1 8">Membrane</location>
        <topology evidence="1 8">Multi-pass membrane protein</topology>
    </subcellularLocation>
</comment>
<keyword evidence="5 8" id="KW-1133">Transmembrane helix</keyword>
<dbReference type="Gramene" id="Tc05v2_t004970.1">
    <property type="protein sequence ID" value="Tc05v2_p004970.1"/>
    <property type="gene ID" value="Tc05v2_g004970"/>
</dbReference>
<feature type="transmembrane region" description="Helical" evidence="10">
    <location>
        <begin position="299"/>
        <end position="319"/>
    </location>
</feature>
<keyword evidence="7 8" id="KW-0568">Pathogenesis-related protein</keyword>
<feature type="transmembrane region" description="Helical" evidence="10">
    <location>
        <begin position="383"/>
        <end position="411"/>
    </location>
</feature>
<feature type="transmembrane region" description="Helical" evidence="10">
    <location>
        <begin position="423"/>
        <end position="447"/>
    </location>
</feature>
<proteinExistence type="inferred from homology"/>
<dbReference type="KEGG" id="tcc:18597924"/>
<protein>
    <recommendedName>
        <fullName evidence="8">MLO-like protein</fullName>
    </recommendedName>
</protein>
<feature type="region of interest" description="Disordered" evidence="9">
    <location>
        <begin position="481"/>
        <end position="502"/>
    </location>
</feature>
<feature type="transmembrane region" description="Helical" evidence="10">
    <location>
        <begin position="62"/>
        <end position="80"/>
    </location>
</feature>
<dbReference type="PANTHER" id="PTHR31942">
    <property type="entry name" value="MLO-LIKE PROTEIN 1"/>
    <property type="match status" value="1"/>
</dbReference>
<evidence type="ECO:0000256" key="3">
    <source>
        <dbReference type="ARBA" id="ARBA00022692"/>
    </source>
</evidence>
<keyword evidence="3 8" id="KW-0812">Transmembrane</keyword>
<evidence type="ECO:0000256" key="4">
    <source>
        <dbReference type="ARBA" id="ARBA00022821"/>
    </source>
</evidence>
<evidence type="ECO:0000313" key="12">
    <source>
        <dbReference type="RefSeq" id="XP_017977434.1"/>
    </source>
</evidence>
<dbReference type="GO" id="GO:0005516">
    <property type="term" value="F:calmodulin binding"/>
    <property type="evidence" value="ECO:0007669"/>
    <property type="project" value="UniProtKB-KW"/>
</dbReference>
<keyword evidence="6 8" id="KW-0472">Membrane</keyword>
<evidence type="ECO:0000256" key="10">
    <source>
        <dbReference type="SAM" id="Phobius"/>
    </source>
</evidence>
<feature type="transmembrane region" description="Helical" evidence="10">
    <location>
        <begin position="331"/>
        <end position="354"/>
    </location>
</feature>
<comment type="function">
    <text evidence="8">May be involved in modulation of pathogen defense and leaf cell death.</text>
</comment>
<comment type="domain">
    <text evidence="8">The C-terminus contains a calmodulin-binding domain, which binds calmodulin in a calcium-dependent fashion.</text>
</comment>
<reference evidence="12" key="2">
    <citation type="submission" date="2025-08" db="UniProtKB">
        <authorList>
            <consortium name="RefSeq"/>
        </authorList>
    </citation>
    <scope>IDENTIFICATION</scope>
</reference>
<feature type="transmembrane region" description="Helical" evidence="10">
    <location>
        <begin position="178"/>
        <end position="197"/>
    </location>
</feature>
<evidence type="ECO:0000256" key="6">
    <source>
        <dbReference type="ARBA" id="ARBA00023136"/>
    </source>
</evidence>
<feature type="compositionally biased region" description="Polar residues" evidence="9">
    <location>
        <begin position="483"/>
        <end position="495"/>
    </location>
</feature>
<reference evidence="11" key="1">
    <citation type="journal article" date="1997" name="Nucleic Acids Res.">
        <title>tRNAscan-SE: a program for improved detection of transfer RNA genes in genomic sequence.</title>
        <authorList>
            <person name="Lowe T.M."/>
            <person name="Eddy S.R."/>
        </authorList>
    </citation>
    <scope>NUCLEOTIDE SEQUENCE [LARGE SCALE GENOMIC DNA]</scope>
    <source>
        <strain evidence="11">r\B97-61/B2</strain>
    </source>
</reference>
<dbReference type="Pfam" id="PF03094">
    <property type="entry name" value="Mlo"/>
    <property type="match status" value="1"/>
</dbReference>
<dbReference type="GO" id="GO:0016020">
    <property type="term" value="C:membrane"/>
    <property type="evidence" value="ECO:0007669"/>
    <property type="project" value="UniProtKB-SubCell"/>
</dbReference>
<comment type="similarity">
    <text evidence="2 8">Belongs to the MLO family.</text>
</comment>
<evidence type="ECO:0000313" key="11">
    <source>
        <dbReference type="Proteomes" id="UP000694886"/>
    </source>
</evidence>
<accession>A0AB32WEV3</accession>
<evidence type="ECO:0000256" key="7">
    <source>
        <dbReference type="ARBA" id="ARBA00023265"/>
    </source>
</evidence>
<dbReference type="GO" id="GO:0006952">
    <property type="term" value="P:defense response"/>
    <property type="evidence" value="ECO:0007669"/>
    <property type="project" value="UniProtKB-KW"/>
</dbReference>
<dbReference type="Proteomes" id="UP000694886">
    <property type="component" value="Chromosome 5"/>
</dbReference>
<feature type="transmembrane region" description="Helical" evidence="10">
    <location>
        <begin position="17"/>
        <end position="41"/>
    </location>
</feature>
<organism evidence="11 12">
    <name type="scientific">Theobroma cacao</name>
    <name type="common">Cacao</name>
    <name type="synonym">Cocoa</name>
    <dbReference type="NCBI Taxonomy" id="3641"/>
    <lineage>
        <taxon>Eukaryota</taxon>
        <taxon>Viridiplantae</taxon>
        <taxon>Streptophyta</taxon>
        <taxon>Embryophyta</taxon>
        <taxon>Tracheophyta</taxon>
        <taxon>Spermatophyta</taxon>
        <taxon>Magnoliopsida</taxon>
        <taxon>eudicotyledons</taxon>
        <taxon>Gunneridae</taxon>
        <taxon>Pentapetalae</taxon>
        <taxon>rosids</taxon>
        <taxon>malvids</taxon>
        <taxon>Malvales</taxon>
        <taxon>Malvaceae</taxon>
        <taxon>Byttnerioideae</taxon>
        <taxon>Theobroma</taxon>
    </lineage>
</organism>
<name>A0AB32WEV3_THECC</name>
<evidence type="ECO:0000256" key="2">
    <source>
        <dbReference type="ARBA" id="ARBA00006574"/>
    </source>
</evidence>
<gene>
    <name evidence="12" type="primary">LOC18597924</name>
    <name evidence="8" type="synonym">MLO</name>
</gene>
<dbReference type="GeneID" id="18597924"/>
<evidence type="ECO:0000256" key="1">
    <source>
        <dbReference type="ARBA" id="ARBA00004141"/>
    </source>
</evidence>
<dbReference type="RefSeq" id="XP_017977434.1">
    <property type="nucleotide sequence ID" value="XM_018121945.1"/>
</dbReference>
<dbReference type="PANTHER" id="PTHR31942:SF59">
    <property type="entry name" value="MLO-LIKE PROTEIN"/>
    <property type="match status" value="1"/>
</dbReference>
<sequence length="559" mass="63803">MAAGYTSPSSLEHTPTWALATVCFVFISISIALEHSIHLLTNWLKRRRKAALNDAVEKLKSELMLLGFMSLLLAVTQSRISHICIPAKMADIMLPCSKQVKSKITKVQAYDQNFESETSGRRFSSVSALKDDILWQIHRQLADDDQATTKSGAADIPYCSEGKVSLVTSKGLQQLHKFIFVLAVMQIVHSVVTMVLGRAKMRRWKAWEKETKTTEYQVANDPERFRFTRQTTFGRRHVSTCTETSIQLWIKCFFRQFFNSVAKVDFMTLRHGFISAHLSGRYSNFDFQKYIERSLDEDFKIVVSISPLMWFVVVILMLVDVHGWHAYLWLSYVPLLVVLTVGTKLEVIVARMALQINNQNRVIRGTPLVQPKDELFWFGRPQFVLTLLHFALFTNAFEVAFFIWVLILFGFDSCYHEHTAITATRIVLAIVVQVLCSYITLPLYALVTQMGSEFKSKALEDQTTKIIKQWHADVRDRRKRQELLQSPHPSMSTEWSPRRGSPAEFASLPRAGHSLTESIHLSNRGGITEEQDKIVKVEAGCSRGPSQPVILDRPMLRKG</sequence>